<dbReference type="Proteomes" id="UP000693970">
    <property type="component" value="Plastid Pltd"/>
</dbReference>
<reference evidence="1" key="1">
    <citation type="journal article" date="2021" name="Sci. Rep.">
        <title>Diploid genomic architecture of Nitzschia inconspicua, an elite biomass production diatom.</title>
        <authorList>
            <person name="Oliver A."/>
            <person name="Podell S."/>
            <person name="Pinowska A."/>
            <person name="Traller J.C."/>
            <person name="Smith S.R."/>
            <person name="McClure R."/>
            <person name="Beliaev A."/>
            <person name="Bohutskyi P."/>
            <person name="Hill E.A."/>
            <person name="Rabines A."/>
            <person name="Zheng H."/>
            <person name="Allen L.Z."/>
            <person name="Kuo A."/>
            <person name="Grigoriev I.V."/>
            <person name="Allen A.E."/>
            <person name="Hazlebeck D."/>
            <person name="Allen E.E."/>
        </authorList>
    </citation>
    <scope>NUCLEOTIDE SEQUENCE</scope>
    <source>
        <strain evidence="1">Hildebrandi</strain>
    </source>
</reference>
<protein>
    <submittedName>
        <fullName evidence="1">Uncharacterized protein</fullName>
    </submittedName>
</protein>
<evidence type="ECO:0000313" key="1">
    <source>
        <dbReference type="EMBL" id="QXE46093.1"/>
    </source>
</evidence>
<dbReference type="EMBL" id="MW971520">
    <property type="protein sequence ID" value="QXE46157.1"/>
    <property type="molecule type" value="Genomic_DNA"/>
</dbReference>
<dbReference type="EMBL" id="MW971520">
    <property type="protein sequence ID" value="QXE46093.1"/>
    <property type="molecule type" value="Genomic_DNA"/>
</dbReference>
<organism evidence="1 3">
    <name type="scientific">Nitzschia inconspicua</name>
    <dbReference type="NCBI Taxonomy" id="303405"/>
    <lineage>
        <taxon>Eukaryota</taxon>
        <taxon>Sar</taxon>
        <taxon>Stramenopiles</taxon>
        <taxon>Ochrophyta</taxon>
        <taxon>Bacillariophyta</taxon>
        <taxon>Bacillariophyceae</taxon>
        <taxon>Bacillariophycidae</taxon>
        <taxon>Bacillariales</taxon>
        <taxon>Bacillariaceae</taxon>
        <taxon>Nitzschia</taxon>
    </lineage>
</organism>
<dbReference type="AlphaFoldDB" id="A0A8H2SI33"/>
<sequence length="118" mass="12388">MIINDNYLSKIAYFAHHAMAAPQANAANTGIFAEAAGCATKSIAFPGFALEQTDVIAAQATALDKRRETSFLLVLTTATSSAKAGLAETKITAPAPKQNAKADFLVVENKASRFSAVR</sequence>
<gene>
    <name evidence="1" type="ORF">IV203_000015</name>
    <name evidence="2" type="ORF">IV203_000079</name>
</gene>
<keyword evidence="3" id="KW-1185">Reference proteome</keyword>
<keyword evidence="1" id="KW-0934">Plastid</keyword>
<evidence type="ECO:0000313" key="3">
    <source>
        <dbReference type="Proteomes" id="UP000693970"/>
    </source>
</evidence>
<name>A0A8H2SI33_9STRA</name>
<accession>A0A8H2SI33</accession>
<evidence type="ECO:0000313" key="2">
    <source>
        <dbReference type="EMBL" id="QXE46157.1"/>
    </source>
</evidence>
<geneLocation type="plastid" evidence="1"/>
<proteinExistence type="predicted"/>